<proteinExistence type="predicted"/>
<dbReference type="Proteomes" id="UP000050795">
    <property type="component" value="Unassembled WGS sequence"/>
</dbReference>
<feature type="region of interest" description="Disordered" evidence="1">
    <location>
        <begin position="39"/>
        <end position="59"/>
    </location>
</feature>
<dbReference type="WBParaSite" id="TREG1_1260.1">
    <property type="protein sequence ID" value="TREG1_1260.1"/>
    <property type="gene ID" value="TREG1_1260"/>
</dbReference>
<evidence type="ECO:0000313" key="3">
    <source>
        <dbReference type="WBParaSite" id="TREG1_1260.1"/>
    </source>
</evidence>
<feature type="compositionally biased region" description="Polar residues" evidence="1">
    <location>
        <begin position="42"/>
        <end position="51"/>
    </location>
</feature>
<organism evidence="2 3">
    <name type="scientific">Trichobilharzia regenti</name>
    <name type="common">Nasal bird schistosome</name>
    <dbReference type="NCBI Taxonomy" id="157069"/>
    <lineage>
        <taxon>Eukaryota</taxon>
        <taxon>Metazoa</taxon>
        <taxon>Spiralia</taxon>
        <taxon>Lophotrochozoa</taxon>
        <taxon>Platyhelminthes</taxon>
        <taxon>Trematoda</taxon>
        <taxon>Digenea</taxon>
        <taxon>Strigeidida</taxon>
        <taxon>Schistosomatoidea</taxon>
        <taxon>Schistosomatidae</taxon>
        <taxon>Trichobilharzia</taxon>
    </lineage>
</organism>
<name>A0AA85J118_TRIRE</name>
<sequence>MDTHETVSVNDPRVAHLSTDVNAKLELIIKDSNGGILAVRQPSKSRTTTASDPPLSSSTCVTQSSSSVLSSTMKWPPMNSRALCNDYASISPFEGTNINGQFNDDNSTVYKRVIVKLTCMNKGISSFNLLFERY</sequence>
<keyword evidence="2" id="KW-1185">Reference proteome</keyword>
<protein>
    <submittedName>
        <fullName evidence="3">Uncharacterized protein</fullName>
    </submittedName>
</protein>
<evidence type="ECO:0000256" key="1">
    <source>
        <dbReference type="SAM" id="MobiDB-lite"/>
    </source>
</evidence>
<reference evidence="3" key="2">
    <citation type="submission" date="2023-11" db="UniProtKB">
        <authorList>
            <consortium name="WormBaseParasite"/>
        </authorList>
    </citation>
    <scope>IDENTIFICATION</scope>
</reference>
<evidence type="ECO:0000313" key="2">
    <source>
        <dbReference type="Proteomes" id="UP000050795"/>
    </source>
</evidence>
<reference evidence="2" key="1">
    <citation type="submission" date="2022-06" db="EMBL/GenBank/DDBJ databases">
        <authorList>
            <person name="Berger JAMES D."/>
            <person name="Berger JAMES D."/>
        </authorList>
    </citation>
    <scope>NUCLEOTIDE SEQUENCE [LARGE SCALE GENOMIC DNA]</scope>
</reference>
<dbReference type="AlphaFoldDB" id="A0AA85J118"/>
<accession>A0AA85J118</accession>